<dbReference type="Gene3D" id="3.40.140.10">
    <property type="entry name" value="Cytidine Deaminase, domain 2"/>
    <property type="match status" value="1"/>
</dbReference>
<evidence type="ECO:0000313" key="3">
    <source>
        <dbReference type="Proteomes" id="UP001454036"/>
    </source>
</evidence>
<dbReference type="GO" id="GO:0003824">
    <property type="term" value="F:catalytic activity"/>
    <property type="evidence" value="ECO:0007669"/>
    <property type="project" value="InterPro"/>
</dbReference>
<organism evidence="2 3">
    <name type="scientific">Lithospermum erythrorhizon</name>
    <name type="common">Purple gromwell</name>
    <name type="synonym">Lithospermum officinale var. erythrorhizon</name>
    <dbReference type="NCBI Taxonomy" id="34254"/>
    <lineage>
        <taxon>Eukaryota</taxon>
        <taxon>Viridiplantae</taxon>
        <taxon>Streptophyta</taxon>
        <taxon>Embryophyta</taxon>
        <taxon>Tracheophyta</taxon>
        <taxon>Spermatophyta</taxon>
        <taxon>Magnoliopsida</taxon>
        <taxon>eudicotyledons</taxon>
        <taxon>Gunneridae</taxon>
        <taxon>Pentapetalae</taxon>
        <taxon>asterids</taxon>
        <taxon>lamiids</taxon>
        <taxon>Boraginales</taxon>
        <taxon>Boraginaceae</taxon>
        <taxon>Boraginoideae</taxon>
        <taxon>Lithospermeae</taxon>
        <taxon>Lithospermum</taxon>
    </lineage>
</organism>
<dbReference type="InterPro" id="IPR016193">
    <property type="entry name" value="Cytidine_deaminase-like"/>
</dbReference>
<accession>A0AAV3QZX0</accession>
<dbReference type="InterPro" id="IPR002125">
    <property type="entry name" value="CMP_dCMP_dom"/>
</dbReference>
<dbReference type="AlphaFoldDB" id="A0AAV3QZX0"/>
<dbReference type="EMBL" id="BAABME010006944">
    <property type="protein sequence ID" value="GAA0169702.1"/>
    <property type="molecule type" value="Genomic_DNA"/>
</dbReference>
<keyword evidence="3" id="KW-1185">Reference proteome</keyword>
<proteinExistence type="predicted"/>
<dbReference type="Proteomes" id="UP001454036">
    <property type="component" value="Unassembled WGS sequence"/>
</dbReference>
<gene>
    <name evidence="2" type="ORF">LIER_24124</name>
</gene>
<feature type="domain" description="CMP/dCMP-type deaminase" evidence="1">
    <location>
        <begin position="27"/>
        <end position="126"/>
    </location>
</feature>
<sequence>MASTFGPPFNYPTTKPFFTPKASLPLPLDARFIKRAVDLADKSAGLTAPHPNFGCVIVGQKEKEDEEEVVGEGYLYAEGTTPAELVALEAASGMCNGATAYLNMEPGDHSSISALVKVPMSLPLNN</sequence>
<dbReference type="SUPFAM" id="SSF53927">
    <property type="entry name" value="Cytidine deaminase-like"/>
    <property type="match status" value="1"/>
</dbReference>
<dbReference type="PROSITE" id="PS51747">
    <property type="entry name" value="CYT_DCMP_DEAMINASES_2"/>
    <property type="match status" value="1"/>
</dbReference>
<comment type="caution">
    <text evidence="2">The sequence shown here is derived from an EMBL/GenBank/DDBJ whole genome shotgun (WGS) entry which is preliminary data.</text>
</comment>
<reference evidence="2 3" key="1">
    <citation type="submission" date="2024-01" db="EMBL/GenBank/DDBJ databases">
        <title>The complete chloroplast genome sequence of Lithospermum erythrorhizon: insights into the phylogenetic relationship among Boraginaceae species and the maternal lineages of purple gromwells.</title>
        <authorList>
            <person name="Okada T."/>
            <person name="Watanabe K."/>
        </authorList>
    </citation>
    <scope>NUCLEOTIDE SEQUENCE [LARGE SCALE GENOMIC DNA]</scope>
</reference>
<evidence type="ECO:0000259" key="1">
    <source>
        <dbReference type="PROSITE" id="PS51747"/>
    </source>
</evidence>
<protein>
    <submittedName>
        <fullName evidence="2">Deaminase</fullName>
    </submittedName>
</protein>
<evidence type="ECO:0000313" key="2">
    <source>
        <dbReference type="EMBL" id="GAA0169702.1"/>
    </source>
</evidence>
<name>A0AAV3QZX0_LITER</name>